<keyword evidence="2" id="KW-0479">Metal-binding</keyword>
<organism evidence="6 7">
    <name type="scientific">Candidatus Roizmanbacteria bacterium RIFCSPHIGHO2_01_FULL_39_8</name>
    <dbReference type="NCBI Taxonomy" id="1802033"/>
    <lineage>
        <taxon>Bacteria</taxon>
        <taxon>Candidatus Roizmaniibacteriota</taxon>
    </lineage>
</organism>
<keyword evidence="4" id="KW-0862">Zinc</keyword>
<feature type="domain" description="Metallo-beta-lactamase" evidence="5">
    <location>
        <begin position="12"/>
        <end position="189"/>
    </location>
</feature>
<dbReference type="EMBL" id="MFZI01000021">
    <property type="protein sequence ID" value="OGK21116.1"/>
    <property type="molecule type" value="Genomic_DNA"/>
</dbReference>
<evidence type="ECO:0000256" key="1">
    <source>
        <dbReference type="ARBA" id="ARBA00001947"/>
    </source>
</evidence>
<proteinExistence type="predicted"/>
<dbReference type="GO" id="GO:0046872">
    <property type="term" value="F:metal ion binding"/>
    <property type="evidence" value="ECO:0007669"/>
    <property type="project" value="UniProtKB-KW"/>
</dbReference>
<dbReference type="InterPro" id="IPR036866">
    <property type="entry name" value="RibonucZ/Hydroxyglut_hydro"/>
</dbReference>
<accession>A0A1F7GR89</accession>
<comment type="cofactor">
    <cofactor evidence="1">
        <name>Zn(2+)</name>
        <dbReference type="ChEBI" id="CHEBI:29105"/>
    </cofactor>
</comment>
<dbReference type="InterPro" id="IPR001279">
    <property type="entry name" value="Metallo-B-lactamas"/>
</dbReference>
<evidence type="ECO:0000256" key="4">
    <source>
        <dbReference type="ARBA" id="ARBA00022833"/>
    </source>
</evidence>
<evidence type="ECO:0000256" key="3">
    <source>
        <dbReference type="ARBA" id="ARBA00022801"/>
    </source>
</evidence>
<sequence>MKIIRFSLGQLQANCYFLIEGSECLIIDPADDASFIIEELQRRKLKLAGMFATHGHFDHIMAAGEIQLSLNVPFYISRKDLFLVKRLNETAKYFLGFDPHSLPPSNIKNLQEGKFEVGSLKLEIIRSPGHTPGSVCYYFSKEKIIFTGDTLFKQGIGRYDFSYSNKNDLEQSLKKLFKLSKKTTVYPGHGEVTNIENETNTMIV</sequence>
<protein>
    <recommendedName>
        <fullName evidence="5">Metallo-beta-lactamase domain-containing protein</fullName>
    </recommendedName>
</protein>
<comment type="caution">
    <text evidence="6">The sequence shown here is derived from an EMBL/GenBank/DDBJ whole genome shotgun (WGS) entry which is preliminary data.</text>
</comment>
<evidence type="ECO:0000313" key="7">
    <source>
        <dbReference type="Proteomes" id="UP000177026"/>
    </source>
</evidence>
<reference evidence="6 7" key="1">
    <citation type="journal article" date="2016" name="Nat. Commun.">
        <title>Thousands of microbial genomes shed light on interconnected biogeochemical processes in an aquifer system.</title>
        <authorList>
            <person name="Anantharaman K."/>
            <person name="Brown C.T."/>
            <person name="Hug L.A."/>
            <person name="Sharon I."/>
            <person name="Castelle C.J."/>
            <person name="Probst A.J."/>
            <person name="Thomas B.C."/>
            <person name="Singh A."/>
            <person name="Wilkins M.J."/>
            <person name="Karaoz U."/>
            <person name="Brodie E.L."/>
            <person name="Williams K.H."/>
            <person name="Hubbard S.S."/>
            <person name="Banfield J.F."/>
        </authorList>
    </citation>
    <scope>NUCLEOTIDE SEQUENCE [LARGE SCALE GENOMIC DNA]</scope>
</reference>
<evidence type="ECO:0000259" key="5">
    <source>
        <dbReference type="SMART" id="SM00849"/>
    </source>
</evidence>
<dbReference type="Proteomes" id="UP000177026">
    <property type="component" value="Unassembled WGS sequence"/>
</dbReference>
<dbReference type="CDD" id="cd06262">
    <property type="entry name" value="metallo-hydrolase-like_MBL-fold"/>
    <property type="match status" value="1"/>
</dbReference>
<keyword evidence="3" id="KW-0378">Hydrolase</keyword>
<dbReference type="InterPro" id="IPR051453">
    <property type="entry name" value="MBL_Glyoxalase_II"/>
</dbReference>
<dbReference type="PANTHER" id="PTHR46233">
    <property type="entry name" value="HYDROXYACYLGLUTATHIONE HYDROLASE GLOC"/>
    <property type="match status" value="1"/>
</dbReference>
<dbReference type="GO" id="GO:0016787">
    <property type="term" value="F:hydrolase activity"/>
    <property type="evidence" value="ECO:0007669"/>
    <property type="project" value="UniProtKB-KW"/>
</dbReference>
<dbReference type="PANTHER" id="PTHR46233:SF3">
    <property type="entry name" value="HYDROXYACYLGLUTATHIONE HYDROLASE GLOC"/>
    <property type="match status" value="1"/>
</dbReference>
<evidence type="ECO:0000256" key="2">
    <source>
        <dbReference type="ARBA" id="ARBA00022723"/>
    </source>
</evidence>
<name>A0A1F7GR89_9BACT</name>
<dbReference type="SUPFAM" id="SSF56281">
    <property type="entry name" value="Metallo-hydrolase/oxidoreductase"/>
    <property type="match status" value="1"/>
</dbReference>
<dbReference type="AlphaFoldDB" id="A0A1F7GR89"/>
<evidence type="ECO:0000313" key="6">
    <source>
        <dbReference type="EMBL" id="OGK21116.1"/>
    </source>
</evidence>
<dbReference type="Pfam" id="PF00753">
    <property type="entry name" value="Lactamase_B"/>
    <property type="match status" value="1"/>
</dbReference>
<dbReference type="SMART" id="SM00849">
    <property type="entry name" value="Lactamase_B"/>
    <property type="match status" value="1"/>
</dbReference>
<dbReference type="Gene3D" id="3.60.15.10">
    <property type="entry name" value="Ribonuclease Z/Hydroxyacylglutathione hydrolase-like"/>
    <property type="match status" value="1"/>
</dbReference>
<gene>
    <name evidence="6" type="ORF">A2866_02880</name>
</gene>